<evidence type="ECO:0000259" key="3">
    <source>
        <dbReference type="Pfam" id="PF20776"/>
    </source>
</evidence>
<feature type="domain" description="SLS1 C-terminal" evidence="4">
    <location>
        <begin position="567"/>
        <end position="883"/>
    </location>
</feature>
<dbReference type="GeneID" id="76152991"/>
<dbReference type="Pfam" id="PF20778">
    <property type="entry name" value="SLS1_C"/>
    <property type="match status" value="1"/>
</dbReference>
<keyword evidence="1" id="KW-0175">Coiled coil</keyword>
<feature type="region of interest" description="Disordered" evidence="2">
    <location>
        <begin position="432"/>
        <end position="454"/>
    </location>
</feature>
<evidence type="ECO:0000256" key="2">
    <source>
        <dbReference type="SAM" id="MobiDB-lite"/>
    </source>
</evidence>
<dbReference type="EMBL" id="JAIHNG010000165">
    <property type="protein sequence ID" value="KAI5949117.1"/>
    <property type="molecule type" value="Genomic_DNA"/>
</dbReference>
<feature type="domain" description="SLS1 N-terminal" evidence="3">
    <location>
        <begin position="113"/>
        <end position="192"/>
    </location>
</feature>
<proteinExistence type="predicted"/>
<dbReference type="AlphaFoldDB" id="A0AAD5BAA1"/>
<dbReference type="Pfam" id="PF20776">
    <property type="entry name" value="SLS1_N"/>
    <property type="match status" value="1"/>
</dbReference>
<name>A0AAD5BAA1_9ASCO</name>
<protein>
    <submittedName>
        <fullName evidence="5">SLS1</fullName>
    </submittedName>
</protein>
<keyword evidence="6" id="KW-1185">Reference proteome</keyword>
<feature type="coiled-coil region" evidence="1">
    <location>
        <begin position="238"/>
        <end position="265"/>
    </location>
</feature>
<evidence type="ECO:0000256" key="1">
    <source>
        <dbReference type="SAM" id="Coils"/>
    </source>
</evidence>
<accession>A0AAD5BAA1</accession>
<comment type="caution">
    <text evidence="5">The sequence shown here is derived from an EMBL/GenBank/DDBJ whole genome shotgun (WGS) entry which is preliminary data.</text>
</comment>
<dbReference type="InterPro" id="IPR048400">
    <property type="entry name" value="SLS1_N"/>
</dbReference>
<dbReference type="RefSeq" id="XP_051606627.1">
    <property type="nucleotide sequence ID" value="XM_051754510.1"/>
</dbReference>
<feature type="region of interest" description="Disordered" evidence="2">
    <location>
        <begin position="547"/>
        <end position="581"/>
    </location>
</feature>
<reference evidence="5 6" key="1">
    <citation type="journal article" date="2022" name="DNA Res.">
        <title>Genome analysis of five recently described species of the CUG-Ser clade uncovers Candida theae as a new hybrid lineage with pathogenic potential in the Candida parapsilosis species complex.</title>
        <authorList>
            <person name="Mixao V."/>
            <person name="Del Olmo V."/>
            <person name="Hegedusova E."/>
            <person name="Saus E."/>
            <person name="Pryszcz L."/>
            <person name="Cillingova A."/>
            <person name="Nosek J."/>
            <person name="Gabaldon T."/>
        </authorList>
    </citation>
    <scope>NUCLEOTIDE SEQUENCE [LARGE SCALE GENOMIC DNA]</scope>
    <source>
        <strain evidence="5 6">CBS 12239</strain>
    </source>
</reference>
<organism evidence="5 6">
    <name type="scientific">Candida theae</name>
    <dbReference type="NCBI Taxonomy" id="1198502"/>
    <lineage>
        <taxon>Eukaryota</taxon>
        <taxon>Fungi</taxon>
        <taxon>Dikarya</taxon>
        <taxon>Ascomycota</taxon>
        <taxon>Saccharomycotina</taxon>
        <taxon>Pichiomycetes</taxon>
        <taxon>Debaryomycetaceae</taxon>
        <taxon>Candida/Lodderomyces clade</taxon>
        <taxon>Candida</taxon>
    </lineage>
</organism>
<feature type="compositionally biased region" description="Basic and acidic residues" evidence="2">
    <location>
        <begin position="434"/>
        <end position="445"/>
    </location>
</feature>
<feature type="compositionally biased region" description="Low complexity" evidence="2">
    <location>
        <begin position="70"/>
        <end position="89"/>
    </location>
</feature>
<gene>
    <name evidence="5" type="ORF">KGF57_004947</name>
</gene>
<dbReference type="InterPro" id="IPR048401">
    <property type="entry name" value="SLS1_C"/>
</dbReference>
<feature type="compositionally biased region" description="Polar residues" evidence="2">
    <location>
        <begin position="552"/>
        <end position="580"/>
    </location>
</feature>
<dbReference type="Proteomes" id="UP001204833">
    <property type="component" value="Unassembled WGS sequence"/>
</dbReference>
<evidence type="ECO:0000313" key="5">
    <source>
        <dbReference type="EMBL" id="KAI5949117.1"/>
    </source>
</evidence>
<feature type="region of interest" description="Disordered" evidence="2">
    <location>
        <begin position="35"/>
        <end position="89"/>
    </location>
</feature>
<evidence type="ECO:0000259" key="4">
    <source>
        <dbReference type="Pfam" id="PF20778"/>
    </source>
</evidence>
<evidence type="ECO:0000313" key="6">
    <source>
        <dbReference type="Proteomes" id="UP001204833"/>
    </source>
</evidence>
<sequence>MLIRHSLRQKPRSAPIRSFSFTCSLRNNLDSPVIEPASSSQEVPNEKQKRIFLKPNQIKRRKRRDSGKWSSSTSSTSPTQPAQRQPRAAAKVDLALIQELYRKNKSVLNSSTDDDGDLSRYIETFKPFETNIGSKRYDKLTKEIDNAFRKNQIISYINNYRAKNPGLPPLKSRQNKRQIIEALFSHYWKITKQASNFSDDALISSRVIELSPAQRFLLDPKRSRFTRNLIASNFKVQLSKTKLAVSGLKSELDNIEAEVVKLNNQILWEIIDLSFINKERRRDLDFGEVSFASSSYFQDFGNGRFKISANSQSSIDTAKRLISWALGHNPHIQTFFFNKEAIKGAQLLPYVNDGVWPWNEKHAQYYTLFHRDRKPGSGSEMVFEKFDKMNDKFLKSKSLDDLVDQKLALKSDNNSFLDEALSDEILGMFKSIRPKQEESSSKQDEIDGDTADTAPHLNIVGEQTVLAKGFDLDKIVKNKQESLSATNLDDQHLNLEALRHELGTFEDDLKPEDFPDVASLIVDAEKQTADETLEILRTELGAFAEDEGSAAIDSSQKSESFSNSVEENHEIQNSNDTSLSIPAKSPLHGLDRLKHWNLSSERIDQLYTVLNDLSFANGLPGSSRKTEPYSAYTIQFGSLLYKQEKTSQTEPTSSQLLSANSDKFSFLTSIPFIKDLATSLPILYNGNQTFTNKMQIRLSPSIYHSSSNVDPQVLQEYPPVEIQADLNDWGKIKLETLQVLSIEAMNNVYVAAPRLATDLQVSKLIVGDLLHPQMEDRAQSGVSFDNQPNLARFLEDSQLSFAGHVKIKPSSSIELCVNGKFIKYDYVHLTYKTDLMFDLNGRELCLSIIEGGNFGGKRFEVILGDGELSKDEFAQFVNEAIQFCSEV</sequence>